<dbReference type="AlphaFoldDB" id="A0A3P6U160"/>
<dbReference type="SMART" id="SM00308">
    <property type="entry name" value="LH2"/>
    <property type="match status" value="1"/>
</dbReference>
<comment type="caution">
    <text evidence="1">Lacks conserved residue(s) required for the propagation of feature annotation.</text>
</comment>
<dbReference type="OrthoDB" id="5322100at2759"/>
<dbReference type="PROSITE" id="PS50095">
    <property type="entry name" value="PLAT"/>
    <property type="match status" value="2"/>
</dbReference>
<evidence type="ECO:0000256" key="1">
    <source>
        <dbReference type="PROSITE-ProRule" id="PRU00152"/>
    </source>
</evidence>
<evidence type="ECO:0000313" key="4">
    <source>
        <dbReference type="Proteomes" id="UP000281553"/>
    </source>
</evidence>
<dbReference type="PANTHER" id="PTHR45901:SF4">
    <property type="entry name" value="PLAT DOMAIN-CONTAINING PROTEIN"/>
    <property type="match status" value="1"/>
</dbReference>
<dbReference type="Pfam" id="PF01477">
    <property type="entry name" value="PLAT"/>
    <property type="match status" value="2"/>
</dbReference>
<dbReference type="Gene3D" id="2.60.60.20">
    <property type="entry name" value="PLAT/LH2 domain"/>
    <property type="match status" value="2"/>
</dbReference>
<dbReference type="InterPro" id="IPR001024">
    <property type="entry name" value="PLAT/LH2_dom"/>
</dbReference>
<dbReference type="InterPro" id="IPR036392">
    <property type="entry name" value="PLAT/LH2_dom_sf"/>
</dbReference>
<reference evidence="3 4" key="1">
    <citation type="submission" date="2018-11" db="EMBL/GenBank/DDBJ databases">
        <authorList>
            <consortium name="Pathogen Informatics"/>
        </authorList>
    </citation>
    <scope>NUCLEOTIDE SEQUENCE [LARGE SCALE GENOMIC DNA]</scope>
</reference>
<evidence type="ECO:0000313" key="3">
    <source>
        <dbReference type="EMBL" id="VDK71914.1"/>
    </source>
</evidence>
<feature type="domain" description="PLAT" evidence="2">
    <location>
        <begin position="222"/>
        <end position="342"/>
    </location>
</feature>
<dbReference type="Proteomes" id="UP000281553">
    <property type="component" value="Unassembled WGS sequence"/>
</dbReference>
<feature type="domain" description="PLAT" evidence="2">
    <location>
        <begin position="1"/>
        <end position="119"/>
    </location>
</feature>
<keyword evidence="4" id="KW-1185">Reference proteome</keyword>
<dbReference type="InterPro" id="IPR052970">
    <property type="entry name" value="Inner_ear_hair_cell_LOXHD"/>
</dbReference>
<proteinExistence type="predicted"/>
<gene>
    <name evidence="3" type="ORF">DILT_LOCUS2371</name>
</gene>
<protein>
    <recommendedName>
        <fullName evidence="2">PLAT domain-containing protein</fullName>
    </recommendedName>
</protein>
<name>A0A3P6U160_DIBLA</name>
<dbReference type="PANTHER" id="PTHR45901">
    <property type="entry name" value="PROTEIN CBG12474"/>
    <property type="match status" value="1"/>
</dbReference>
<organism evidence="3 4">
    <name type="scientific">Dibothriocephalus latus</name>
    <name type="common">Fish tapeworm</name>
    <name type="synonym">Diphyllobothrium latum</name>
    <dbReference type="NCBI Taxonomy" id="60516"/>
    <lineage>
        <taxon>Eukaryota</taxon>
        <taxon>Metazoa</taxon>
        <taxon>Spiralia</taxon>
        <taxon>Lophotrochozoa</taxon>
        <taxon>Platyhelminthes</taxon>
        <taxon>Cestoda</taxon>
        <taxon>Eucestoda</taxon>
        <taxon>Diphyllobothriidea</taxon>
        <taxon>Diphyllobothriidae</taxon>
        <taxon>Dibothriocephalus</taxon>
    </lineage>
</organism>
<sequence length="364" mass="41236">MQGAGTTADVFVQLADKNKTAGEHWLRVDRRGRPSTSNMEKSSYTFSEGSVVEAEVNCSQPLNQLSRLRVGHNNRGQSPDWFLEKVMVKDLDRNQTFTFQCNQWISQNRGDGLLVRDLYIEKSNKLTPEKARKSHDFEVELVTRRGSTMGTPKNLLLKLYGPPPRYDEIRMKDVNVSPLIRIAGKSIKFEETNWFKFKIPNHEKLIPCRKLDSSTTVEAGQIPWRVEVYTSERLNAGSSARLTIVLYGSTGKSEEVILTDEPTSDRRKRFIAGSCATFIVKMPPVGQPYKLRIGRDNHGITSNWHLEKVVLQNLLDGKSYYFPCSQWISGDAGGGILYREMPASGINVPNPPQCMSQKHTKRLD</sequence>
<accession>A0A3P6U160</accession>
<dbReference type="SUPFAM" id="SSF49723">
    <property type="entry name" value="Lipase/lipooxygenase domain (PLAT/LH2 domain)"/>
    <property type="match status" value="2"/>
</dbReference>
<evidence type="ECO:0000259" key="2">
    <source>
        <dbReference type="PROSITE" id="PS50095"/>
    </source>
</evidence>
<dbReference type="EMBL" id="UYRU01042003">
    <property type="protein sequence ID" value="VDK71914.1"/>
    <property type="molecule type" value="Genomic_DNA"/>
</dbReference>